<evidence type="ECO:0000256" key="1">
    <source>
        <dbReference type="ARBA" id="ARBA00004131"/>
    </source>
</evidence>
<keyword evidence="5 14" id="KW-0479">Metal-binding</keyword>
<evidence type="ECO:0000256" key="5">
    <source>
        <dbReference type="ARBA" id="ARBA00022723"/>
    </source>
</evidence>
<keyword evidence="9 14" id="KW-0408">Iron</keyword>
<keyword evidence="2" id="KW-0813">Transport</keyword>
<evidence type="ECO:0000313" key="16">
    <source>
        <dbReference type="EMBL" id="KAJ1356019.1"/>
    </source>
</evidence>
<evidence type="ECO:0000259" key="15">
    <source>
        <dbReference type="PROSITE" id="PS50255"/>
    </source>
</evidence>
<dbReference type="AlphaFoldDB" id="A0AAD5QNP5"/>
<evidence type="ECO:0000256" key="12">
    <source>
        <dbReference type="ARBA" id="ARBA00038168"/>
    </source>
</evidence>
<dbReference type="PROSITE" id="PS00191">
    <property type="entry name" value="CYTOCHROME_B5_1"/>
    <property type="match status" value="1"/>
</dbReference>
<dbReference type="EMBL" id="JAHQIW010002663">
    <property type="protein sequence ID" value="KAJ1356019.1"/>
    <property type="molecule type" value="Genomic_DNA"/>
</dbReference>
<comment type="similarity">
    <text evidence="12 14">Belongs to the cytochrome b5 family.</text>
</comment>
<keyword evidence="3 14" id="KW-0349">Heme</keyword>
<comment type="subcellular location">
    <subcellularLocation>
        <location evidence="1">Endoplasmic reticulum membrane</location>
        <topology evidence="1">Single-pass membrane protein</topology>
        <orientation evidence="1">Cytoplasmic side</orientation>
    </subcellularLocation>
    <subcellularLocation>
        <location evidence="11">Microsome membrane</location>
        <topology evidence="11">Single-pass membrane protein</topology>
        <orientation evidence="11">Cytoplasmic side</orientation>
    </subcellularLocation>
</comment>
<keyword evidence="17" id="KW-1185">Reference proteome</keyword>
<evidence type="ECO:0000256" key="11">
    <source>
        <dbReference type="ARBA" id="ARBA00037877"/>
    </source>
</evidence>
<reference evidence="16" key="1">
    <citation type="submission" date="2021-06" db="EMBL/GenBank/DDBJ databases">
        <title>Parelaphostrongylus tenuis whole genome reference sequence.</title>
        <authorList>
            <person name="Garwood T.J."/>
            <person name="Larsen P.A."/>
            <person name="Fountain-Jones N.M."/>
            <person name="Garbe J.R."/>
            <person name="Macchietto M.G."/>
            <person name="Kania S.A."/>
            <person name="Gerhold R.W."/>
            <person name="Richards J.E."/>
            <person name="Wolf T.M."/>
        </authorList>
    </citation>
    <scope>NUCLEOTIDE SEQUENCE</scope>
    <source>
        <strain evidence="16">MNPRO001-30</strain>
        <tissue evidence="16">Meninges</tissue>
    </source>
</reference>
<dbReference type="InterPro" id="IPR050668">
    <property type="entry name" value="Cytochrome_b5"/>
</dbReference>
<evidence type="ECO:0000256" key="4">
    <source>
        <dbReference type="ARBA" id="ARBA00022692"/>
    </source>
</evidence>
<evidence type="ECO:0000256" key="3">
    <source>
        <dbReference type="ARBA" id="ARBA00022617"/>
    </source>
</evidence>
<dbReference type="PRINTS" id="PR00363">
    <property type="entry name" value="CYTOCHROMEB5"/>
</dbReference>
<dbReference type="SUPFAM" id="SSF55856">
    <property type="entry name" value="Cytochrome b5-like heme/steroid binding domain"/>
    <property type="match status" value="1"/>
</dbReference>
<organism evidence="16 17">
    <name type="scientific">Parelaphostrongylus tenuis</name>
    <name type="common">Meningeal worm</name>
    <dbReference type="NCBI Taxonomy" id="148309"/>
    <lineage>
        <taxon>Eukaryota</taxon>
        <taxon>Metazoa</taxon>
        <taxon>Ecdysozoa</taxon>
        <taxon>Nematoda</taxon>
        <taxon>Chromadorea</taxon>
        <taxon>Rhabditida</taxon>
        <taxon>Rhabditina</taxon>
        <taxon>Rhabditomorpha</taxon>
        <taxon>Strongyloidea</taxon>
        <taxon>Metastrongylidae</taxon>
        <taxon>Parelaphostrongylus</taxon>
    </lineage>
</organism>
<dbReference type="PANTHER" id="PTHR19359">
    <property type="entry name" value="CYTOCHROME B5"/>
    <property type="match status" value="1"/>
</dbReference>
<proteinExistence type="inferred from homology"/>
<dbReference type="PANTHER" id="PTHR19359:SF150">
    <property type="entry name" value="CYTOCHROME B5"/>
    <property type="match status" value="1"/>
</dbReference>
<keyword evidence="6" id="KW-0256">Endoplasmic reticulum</keyword>
<keyword evidence="4" id="KW-0812">Transmembrane</keyword>
<feature type="domain" description="Cytochrome b5 heme-binding" evidence="15">
    <location>
        <begin position="3"/>
        <end position="79"/>
    </location>
</feature>
<dbReference type="GO" id="GO:0020037">
    <property type="term" value="F:heme binding"/>
    <property type="evidence" value="ECO:0007669"/>
    <property type="project" value="UniProtKB-UniRule"/>
</dbReference>
<dbReference type="Proteomes" id="UP001196413">
    <property type="component" value="Unassembled WGS sequence"/>
</dbReference>
<sequence length="131" mass="14830">MSSQEICRFEVSQHCTCDDAWIIIHNDVIDVTKFLDEHPGGAEIMLEYVGCDATDAFESVGHSTSARMLAEKYKIGTLPEHEVTKTARYITEAKPTRDCTLDMSTTRPVLLSFKPMQLQNTAKSKRAELFW</sequence>
<dbReference type="GO" id="GO:0046872">
    <property type="term" value="F:metal ion binding"/>
    <property type="evidence" value="ECO:0007669"/>
    <property type="project" value="UniProtKB-UniRule"/>
</dbReference>
<dbReference type="PROSITE" id="PS50255">
    <property type="entry name" value="CYTOCHROME_B5_2"/>
    <property type="match status" value="1"/>
</dbReference>
<evidence type="ECO:0000256" key="2">
    <source>
        <dbReference type="ARBA" id="ARBA00022448"/>
    </source>
</evidence>
<keyword evidence="10" id="KW-0472">Membrane</keyword>
<evidence type="ECO:0000256" key="13">
    <source>
        <dbReference type="ARBA" id="ARBA00039806"/>
    </source>
</evidence>
<dbReference type="Pfam" id="PF00173">
    <property type="entry name" value="Cyt-b5"/>
    <property type="match status" value="1"/>
</dbReference>
<evidence type="ECO:0000256" key="7">
    <source>
        <dbReference type="ARBA" id="ARBA00022848"/>
    </source>
</evidence>
<comment type="caution">
    <text evidence="16">The sequence shown here is derived from an EMBL/GenBank/DDBJ whole genome shotgun (WGS) entry which is preliminary data.</text>
</comment>
<dbReference type="InterPro" id="IPR001199">
    <property type="entry name" value="Cyt_B5-like_heme/steroid-bd"/>
</dbReference>
<evidence type="ECO:0000256" key="8">
    <source>
        <dbReference type="ARBA" id="ARBA00022982"/>
    </source>
</evidence>
<evidence type="ECO:0000256" key="10">
    <source>
        <dbReference type="ARBA" id="ARBA00023136"/>
    </source>
</evidence>
<dbReference type="Gene3D" id="3.10.120.10">
    <property type="entry name" value="Cytochrome b5-like heme/steroid binding domain"/>
    <property type="match status" value="1"/>
</dbReference>
<evidence type="ECO:0000313" key="17">
    <source>
        <dbReference type="Proteomes" id="UP001196413"/>
    </source>
</evidence>
<name>A0AAD5QNP5_PARTN</name>
<dbReference type="GO" id="GO:0005789">
    <property type="term" value="C:endoplasmic reticulum membrane"/>
    <property type="evidence" value="ECO:0007669"/>
    <property type="project" value="UniProtKB-SubCell"/>
</dbReference>
<dbReference type="InterPro" id="IPR018506">
    <property type="entry name" value="Cyt_B5_heme-BS"/>
</dbReference>
<accession>A0AAD5QNP5</accession>
<dbReference type="SMART" id="SM01117">
    <property type="entry name" value="Cyt-b5"/>
    <property type="match status" value="1"/>
</dbReference>
<keyword evidence="7" id="KW-0492">Microsome</keyword>
<evidence type="ECO:0000256" key="14">
    <source>
        <dbReference type="RuleBase" id="RU362121"/>
    </source>
</evidence>
<evidence type="ECO:0000256" key="9">
    <source>
        <dbReference type="ARBA" id="ARBA00023004"/>
    </source>
</evidence>
<dbReference type="InterPro" id="IPR036400">
    <property type="entry name" value="Cyt_B5-like_heme/steroid_sf"/>
</dbReference>
<keyword evidence="8" id="KW-0249">Electron transport</keyword>
<protein>
    <recommendedName>
        <fullName evidence="13">Cytochrome b5</fullName>
    </recommendedName>
</protein>
<evidence type="ECO:0000256" key="6">
    <source>
        <dbReference type="ARBA" id="ARBA00022824"/>
    </source>
</evidence>
<gene>
    <name evidence="16" type="primary">CYTB5</name>
    <name evidence="16" type="ORF">KIN20_013624</name>
</gene>